<evidence type="ECO:0000313" key="3">
    <source>
        <dbReference type="Proteomes" id="UP000179807"/>
    </source>
</evidence>
<dbReference type="GeneID" id="94836310"/>
<evidence type="ECO:0000313" key="2">
    <source>
        <dbReference type="EMBL" id="OHT10084.1"/>
    </source>
</evidence>
<accession>A0A1J4KJS7</accession>
<gene>
    <name evidence="2" type="ORF">TRFO_20821</name>
</gene>
<dbReference type="EMBL" id="MLAK01000622">
    <property type="protein sequence ID" value="OHT10084.1"/>
    <property type="molecule type" value="Genomic_DNA"/>
</dbReference>
<sequence length="423" mass="47983">MKAVSSQQNIPKIDFPSLKGCVNLSHVNIGKVNSKSDLSNIGLLNVAKKRQQLQAKKWRKSISSATSCIGLPLIPIIPKNAEHPIDIHLIYIQIKVKSNYGNPQIVGCSEIDVLDSKNKPIPIISLEFEPAMKHITICKNLINSSLIKEQESEEWCASWKGEFSIEVAVSALKTPANLRIWNSRIKDKRSIKEIEIMISDEFIASAVLPESFGLIISLQNMKYLGSKVIDYPMKQVNKYDEIAIDQYGEVYMKTTSSITFELIDKYEDNDFIGMNAIEIVTISGRKLTLKNDIAEITTKNCHSVSSPHRLIRENCNSLNMSEMWIAKTDEDKTPFLKIDLKEPVKISLLRIWNIPVKGFINNFAVKKVRIMFDNCVVFHGIVQKCQYEFDNSCFTTNLWFTDIPHIRGKAKVVCQGFNDDLKP</sequence>
<dbReference type="VEuPathDB" id="TrichDB:TRFO_20821"/>
<name>A0A1J4KJS7_9EUKA</name>
<dbReference type="PANTHER" id="PTHR21534:SF0">
    <property type="entry name" value="KATANIN-INTERACTING PROTEIN"/>
    <property type="match status" value="1"/>
</dbReference>
<proteinExistence type="predicted"/>
<feature type="domain" description="KATNIP" evidence="1">
    <location>
        <begin position="141"/>
        <end position="384"/>
    </location>
</feature>
<dbReference type="InterPro" id="IPR027859">
    <property type="entry name" value="KATNIP_dom"/>
</dbReference>
<reference evidence="2" key="1">
    <citation type="submission" date="2016-10" db="EMBL/GenBank/DDBJ databases">
        <authorList>
            <person name="Benchimol M."/>
            <person name="Almeida L.G."/>
            <person name="Vasconcelos A.T."/>
            <person name="Perreira-Neves A."/>
            <person name="Rosa I.A."/>
            <person name="Tasca T."/>
            <person name="Bogo M.R."/>
            <person name="de Souza W."/>
        </authorList>
    </citation>
    <scope>NUCLEOTIDE SEQUENCE [LARGE SCALE GENOMIC DNA]</scope>
    <source>
        <strain evidence="2">K</strain>
    </source>
</reference>
<comment type="caution">
    <text evidence="2">The sequence shown here is derived from an EMBL/GenBank/DDBJ whole genome shotgun (WGS) entry which is preliminary data.</text>
</comment>
<dbReference type="AlphaFoldDB" id="A0A1J4KJS7"/>
<organism evidence="2 3">
    <name type="scientific">Tritrichomonas foetus</name>
    <dbReference type="NCBI Taxonomy" id="1144522"/>
    <lineage>
        <taxon>Eukaryota</taxon>
        <taxon>Metamonada</taxon>
        <taxon>Parabasalia</taxon>
        <taxon>Tritrichomonadida</taxon>
        <taxon>Tritrichomonadidae</taxon>
        <taxon>Tritrichomonas</taxon>
    </lineage>
</organism>
<dbReference type="RefSeq" id="XP_068363220.1">
    <property type="nucleotide sequence ID" value="XM_068501606.1"/>
</dbReference>
<dbReference type="Pfam" id="PF14652">
    <property type="entry name" value="DUF4457"/>
    <property type="match status" value="1"/>
</dbReference>
<dbReference type="Proteomes" id="UP000179807">
    <property type="component" value="Unassembled WGS sequence"/>
</dbReference>
<evidence type="ECO:0000259" key="1">
    <source>
        <dbReference type="Pfam" id="PF14652"/>
    </source>
</evidence>
<dbReference type="InterPro" id="IPR026704">
    <property type="entry name" value="KATNIP"/>
</dbReference>
<dbReference type="PANTHER" id="PTHR21534">
    <property type="entry name" value="KATANIN-INTERACTING PROTEIN"/>
    <property type="match status" value="1"/>
</dbReference>
<dbReference type="OrthoDB" id="304622at2759"/>
<protein>
    <recommendedName>
        <fullName evidence="1">KATNIP domain-containing protein</fullName>
    </recommendedName>
</protein>
<keyword evidence="3" id="KW-1185">Reference proteome</keyword>